<dbReference type="PANTHER" id="PTHR33376">
    <property type="match status" value="1"/>
</dbReference>
<dbReference type="SUPFAM" id="SSF53850">
    <property type="entry name" value="Periplasmic binding protein-like II"/>
    <property type="match status" value="1"/>
</dbReference>
<dbReference type="Gene3D" id="3.40.190.170">
    <property type="entry name" value="Bacterial extracellular solute-binding protein, family 7"/>
    <property type="match status" value="1"/>
</dbReference>
<sequence>MNVENMMVNNRFNGVKCIVSGVVLSALSVSAQAEEVWKIQSHLPTGHIVFQAEQSWVNNVNEMLGGRLRLELLPGGSVVPPNETIDAIGYGIIDGDITSPAYFAGRDKGFAMLSDLVGGYENWTQAFAWCEFGGGKELFQQAYDKFNIHFVGCSNAGIESLISKKPIRSVEDMAGIKVRAPSGLASNIFAKMDASPVNMGMADIYSALEKGVIDAADASSYVMNSDAGYHDIAKYPIVDFHSLPVLSMSVSQKKWDAQPKDIQQIITTAYRDLTVQINLQDMVSRGDVMKADRNKGVEPIYWSQEEKAKMRDIAKEVWSEAAEQSDLAKQAYESHVAFMKRLGLL</sequence>
<reference evidence="2 3" key="1">
    <citation type="submission" date="2014-04" db="EMBL/GenBank/DDBJ databases">
        <title>Marinobacterium kochiensis sp. nov., isolated from sediment sample collected from Kochi backwaters in Kerala, India.</title>
        <authorList>
            <person name="Singh A."/>
            <person name="Pinnaka A.K."/>
        </authorList>
    </citation>
    <scope>NUCLEOTIDE SEQUENCE [LARGE SCALE GENOMIC DNA]</scope>
    <source>
        <strain evidence="2 3">AK27</strain>
    </source>
</reference>
<dbReference type="NCBIfam" id="NF037995">
    <property type="entry name" value="TRAP_S1"/>
    <property type="match status" value="1"/>
</dbReference>
<gene>
    <name evidence="2" type="ORF">ADIMK_0240</name>
</gene>
<keyword evidence="3" id="KW-1185">Reference proteome</keyword>
<dbReference type="AlphaFoldDB" id="A0A081G3C8"/>
<evidence type="ECO:0000313" key="2">
    <source>
        <dbReference type="EMBL" id="KEA65283.1"/>
    </source>
</evidence>
<proteinExistence type="predicted"/>
<dbReference type="STRING" id="1232683.ADIMK_0240"/>
<dbReference type="PATRIC" id="fig|1232683.4.peg.235"/>
<evidence type="ECO:0000313" key="3">
    <source>
        <dbReference type="Proteomes" id="UP000028252"/>
    </source>
</evidence>
<dbReference type="eggNOG" id="COG4663">
    <property type="taxonomic scope" value="Bacteria"/>
</dbReference>
<dbReference type="Pfam" id="PF03480">
    <property type="entry name" value="DctP"/>
    <property type="match status" value="1"/>
</dbReference>
<comment type="caution">
    <text evidence="2">The sequence shown here is derived from an EMBL/GenBank/DDBJ whole genome shotgun (WGS) entry which is preliminary data.</text>
</comment>
<dbReference type="Proteomes" id="UP000028252">
    <property type="component" value="Unassembled WGS sequence"/>
</dbReference>
<dbReference type="GO" id="GO:0055085">
    <property type="term" value="P:transmembrane transport"/>
    <property type="evidence" value="ECO:0007669"/>
    <property type="project" value="InterPro"/>
</dbReference>
<dbReference type="InterPro" id="IPR038404">
    <property type="entry name" value="TRAP_DctP_sf"/>
</dbReference>
<accession>A0A081G3C8</accession>
<name>A0A081G3C8_9GAMM</name>
<keyword evidence="1" id="KW-0732">Signal</keyword>
<evidence type="ECO:0000256" key="1">
    <source>
        <dbReference type="ARBA" id="ARBA00022729"/>
    </source>
</evidence>
<dbReference type="InterPro" id="IPR018389">
    <property type="entry name" value="DctP_fam"/>
</dbReference>
<protein>
    <submittedName>
        <fullName evidence="2">Putative gluconate TRAP family transporter, DctP subunit</fullName>
    </submittedName>
</protein>
<dbReference type="OrthoDB" id="9769667at2"/>
<organism evidence="2 3">
    <name type="scientific">Marinobacterium lacunae</name>
    <dbReference type="NCBI Taxonomy" id="1232683"/>
    <lineage>
        <taxon>Bacteria</taxon>
        <taxon>Pseudomonadati</taxon>
        <taxon>Pseudomonadota</taxon>
        <taxon>Gammaproteobacteria</taxon>
        <taxon>Oceanospirillales</taxon>
        <taxon>Oceanospirillaceae</taxon>
        <taxon>Marinobacterium</taxon>
    </lineage>
</organism>
<dbReference type="PANTHER" id="PTHR33376:SF5">
    <property type="entry name" value="EXTRACYTOPLASMIC SOLUTE RECEPTOR PROTEIN"/>
    <property type="match status" value="1"/>
</dbReference>
<dbReference type="EMBL" id="JMQN01000011">
    <property type="protein sequence ID" value="KEA65283.1"/>
    <property type="molecule type" value="Genomic_DNA"/>
</dbReference>